<dbReference type="PROSITE" id="PS00108">
    <property type="entry name" value="PROTEIN_KINASE_ST"/>
    <property type="match status" value="1"/>
</dbReference>
<evidence type="ECO:0000313" key="10">
    <source>
        <dbReference type="EMBL" id="KAF9785294.1"/>
    </source>
</evidence>
<dbReference type="GO" id="GO:0005737">
    <property type="term" value="C:cytoplasm"/>
    <property type="evidence" value="ECO:0007669"/>
    <property type="project" value="TreeGrafter"/>
</dbReference>
<gene>
    <name evidence="10" type="ORF">BJ322DRAFT_1062419</name>
</gene>
<sequence length="324" mass="36503">MTDLYERAIAWEADAFRLISYLPLSPHCAQLLDEFTIPGKGSAGSHMCFVMPVYGGDVKALVEAWSSRPPLSLAKRIALHLLRGIAVAHERGIVHTDIKHDNIFFTTAMTVDAIEAWIAKDPSRRHAPEASADGVVQVAVSQPLPMISEEEAMRATYLLADFGSAQPSKLHRNLEVTSPPLRSPEAYLDAEWDKPTDIWSFGCLVYELVTSKHLFRYERNEKYDLDETETMLYQMMLFTGEVFRAAQLQLSPKAPEYFTATCQLKKDPAIFHWSLKSRIDDLKVVTEEEAAATASFVERCLRLNPEHRPTAAELLTDSWFDGVE</sequence>
<accession>A0A9P6L778</accession>
<dbReference type="InterPro" id="IPR011009">
    <property type="entry name" value="Kinase-like_dom_sf"/>
</dbReference>
<dbReference type="PANTHER" id="PTHR47634">
    <property type="entry name" value="PROTEIN KINASE DOMAIN-CONTAINING PROTEIN-RELATED"/>
    <property type="match status" value="1"/>
</dbReference>
<feature type="domain" description="Protein kinase" evidence="9">
    <location>
        <begin position="1"/>
        <end position="320"/>
    </location>
</feature>
<dbReference type="PROSITE" id="PS50011">
    <property type="entry name" value="PROTEIN_KINASE_DOM"/>
    <property type="match status" value="1"/>
</dbReference>
<keyword evidence="6" id="KW-0067">ATP-binding</keyword>
<dbReference type="OrthoDB" id="5979581at2759"/>
<dbReference type="GO" id="GO:0050684">
    <property type="term" value="P:regulation of mRNA processing"/>
    <property type="evidence" value="ECO:0007669"/>
    <property type="project" value="TreeGrafter"/>
</dbReference>
<evidence type="ECO:0000256" key="3">
    <source>
        <dbReference type="ARBA" id="ARBA00022679"/>
    </source>
</evidence>
<dbReference type="SUPFAM" id="SSF56112">
    <property type="entry name" value="Protein kinase-like (PK-like)"/>
    <property type="match status" value="1"/>
</dbReference>
<dbReference type="InterPro" id="IPR008271">
    <property type="entry name" value="Ser/Thr_kinase_AS"/>
</dbReference>
<reference evidence="10" key="2">
    <citation type="submission" date="2020-11" db="EMBL/GenBank/DDBJ databases">
        <authorList>
            <consortium name="DOE Joint Genome Institute"/>
            <person name="Kuo A."/>
            <person name="Miyauchi S."/>
            <person name="Kiss E."/>
            <person name="Drula E."/>
            <person name="Kohler A."/>
            <person name="Sanchez-Garcia M."/>
            <person name="Andreopoulos B."/>
            <person name="Barry K.W."/>
            <person name="Bonito G."/>
            <person name="Buee M."/>
            <person name="Carver A."/>
            <person name="Chen C."/>
            <person name="Cichocki N."/>
            <person name="Clum A."/>
            <person name="Culley D."/>
            <person name="Crous P.W."/>
            <person name="Fauchery L."/>
            <person name="Girlanda M."/>
            <person name="Hayes R."/>
            <person name="Keri Z."/>
            <person name="Labutti K."/>
            <person name="Lipzen A."/>
            <person name="Lombard V."/>
            <person name="Magnuson J."/>
            <person name="Maillard F."/>
            <person name="Morin E."/>
            <person name="Murat C."/>
            <person name="Nolan M."/>
            <person name="Ohm R."/>
            <person name="Pangilinan J."/>
            <person name="Pereira M."/>
            <person name="Perotto S."/>
            <person name="Peter M."/>
            <person name="Riley R."/>
            <person name="Sitrit Y."/>
            <person name="Stielow B."/>
            <person name="Szollosi G."/>
            <person name="Zifcakova L."/>
            <person name="Stursova M."/>
            <person name="Spatafora J.W."/>
            <person name="Tedersoo L."/>
            <person name="Vaario L.-M."/>
            <person name="Yamada A."/>
            <person name="Yan M."/>
            <person name="Wang P."/>
            <person name="Xu J."/>
            <person name="Bruns T."/>
            <person name="Baldrian P."/>
            <person name="Vilgalys R."/>
            <person name="Henrissat B."/>
            <person name="Grigoriev I.V."/>
            <person name="Hibbett D."/>
            <person name="Nagy L.G."/>
            <person name="Martin F.M."/>
        </authorList>
    </citation>
    <scope>NUCLEOTIDE SEQUENCE</scope>
    <source>
        <strain evidence="10">UH-Tt-Lm1</strain>
    </source>
</reference>
<evidence type="ECO:0000259" key="9">
    <source>
        <dbReference type="PROSITE" id="PS50011"/>
    </source>
</evidence>
<dbReference type="SMART" id="SM00220">
    <property type="entry name" value="S_TKc"/>
    <property type="match status" value="1"/>
</dbReference>
<dbReference type="Proteomes" id="UP000736335">
    <property type="component" value="Unassembled WGS sequence"/>
</dbReference>
<keyword evidence="3" id="KW-0808">Transferase</keyword>
<dbReference type="InterPro" id="IPR051334">
    <property type="entry name" value="SRPK"/>
</dbReference>
<reference evidence="10" key="1">
    <citation type="journal article" date="2020" name="Nat. Commun.">
        <title>Large-scale genome sequencing of mycorrhizal fungi provides insights into the early evolution of symbiotic traits.</title>
        <authorList>
            <person name="Miyauchi S."/>
            <person name="Kiss E."/>
            <person name="Kuo A."/>
            <person name="Drula E."/>
            <person name="Kohler A."/>
            <person name="Sanchez-Garcia M."/>
            <person name="Morin E."/>
            <person name="Andreopoulos B."/>
            <person name="Barry K.W."/>
            <person name="Bonito G."/>
            <person name="Buee M."/>
            <person name="Carver A."/>
            <person name="Chen C."/>
            <person name="Cichocki N."/>
            <person name="Clum A."/>
            <person name="Culley D."/>
            <person name="Crous P.W."/>
            <person name="Fauchery L."/>
            <person name="Girlanda M."/>
            <person name="Hayes R.D."/>
            <person name="Keri Z."/>
            <person name="LaButti K."/>
            <person name="Lipzen A."/>
            <person name="Lombard V."/>
            <person name="Magnuson J."/>
            <person name="Maillard F."/>
            <person name="Murat C."/>
            <person name="Nolan M."/>
            <person name="Ohm R.A."/>
            <person name="Pangilinan J."/>
            <person name="Pereira M.F."/>
            <person name="Perotto S."/>
            <person name="Peter M."/>
            <person name="Pfister S."/>
            <person name="Riley R."/>
            <person name="Sitrit Y."/>
            <person name="Stielow J.B."/>
            <person name="Szollosi G."/>
            <person name="Zifcakova L."/>
            <person name="Stursova M."/>
            <person name="Spatafora J.W."/>
            <person name="Tedersoo L."/>
            <person name="Vaario L.M."/>
            <person name="Yamada A."/>
            <person name="Yan M."/>
            <person name="Wang P."/>
            <person name="Xu J."/>
            <person name="Bruns T."/>
            <person name="Baldrian P."/>
            <person name="Vilgalys R."/>
            <person name="Dunand C."/>
            <person name="Henrissat B."/>
            <person name="Grigoriev I.V."/>
            <person name="Hibbett D."/>
            <person name="Nagy L.G."/>
            <person name="Martin F.M."/>
        </authorList>
    </citation>
    <scope>NUCLEOTIDE SEQUENCE</scope>
    <source>
        <strain evidence="10">UH-Tt-Lm1</strain>
    </source>
</reference>
<evidence type="ECO:0000256" key="6">
    <source>
        <dbReference type="ARBA" id="ARBA00022840"/>
    </source>
</evidence>
<keyword evidence="11" id="KW-1185">Reference proteome</keyword>
<dbReference type="EC" id="2.7.11.1" evidence="1"/>
<evidence type="ECO:0000256" key="5">
    <source>
        <dbReference type="ARBA" id="ARBA00022777"/>
    </source>
</evidence>
<evidence type="ECO:0000256" key="1">
    <source>
        <dbReference type="ARBA" id="ARBA00012513"/>
    </source>
</evidence>
<dbReference type="AlphaFoldDB" id="A0A9P6L778"/>
<keyword evidence="2" id="KW-0723">Serine/threonine-protein kinase</keyword>
<dbReference type="Pfam" id="PF00069">
    <property type="entry name" value="Pkinase"/>
    <property type="match status" value="1"/>
</dbReference>
<dbReference type="Gene3D" id="3.30.200.20">
    <property type="entry name" value="Phosphorylase Kinase, domain 1"/>
    <property type="match status" value="1"/>
</dbReference>
<dbReference type="GO" id="GO:0005634">
    <property type="term" value="C:nucleus"/>
    <property type="evidence" value="ECO:0007669"/>
    <property type="project" value="TreeGrafter"/>
</dbReference>
<name>A0A9P6L778_9AGAM</name>
<proteinExistence type="predicted"/>
<organism evidence="10 11">
    <name type="scientific">Thelephora terrestris</name>
    <dbReference type="NCBI Taxonomy" id="56493"/>
    <lineage>
        <taxon>Eukaryota</taxon>
        <taxon>Fungi</taxon>
        <taxon>Dikarya</taxon>
        <taxon>Basidiomycota</taxon>
        <taxon>Agaricomycotina</taxon>
        <taxon>Agaricomycetes</taxon>
        <taxon>Thelephorales</taxon>
        <taxon>Thelephoraceae</taxon>
        <taxon>Thelephora</taxon>
    </lineage>
</organism>
<dbReference type="GO" id="GO:0000245">
    <property type="term" value="P:spliceosomal complex assembly"/>
    <property type="evidence" value="ECO:0007669"/>
    <property type="project" value="TreeGrafter"/>
</dbReference>
<protein>
    <recommendedName>
        <fullName evidence="1">non-specific serine/threonine protein kinase</fullName>
        <ecNumber evidence="1">2.7.11.1</ecNumber>
    </recommendedName>
</protein>
<keyword evidence="4" id="KW-0547">Nucleotide-binding</keyword>
<evidence type="ECO:0000256" key="7">
    <source>
        <dbReference type="ARBA" id="ARBA00047899"/>
    </source>
</evidence>
<comment type="caution">
    <text evidence="10">The sequence shown here is derived from an EMBL/GenBank/DDBJ whole genome shotgun (WGS) entry which is preliminary data.</text>
</comment>
<evidence type="ECO:0000256" key="8">
    <source>
        <dbReference type="ARBA" id="ARBA00048679"/>
    </source>
</evidence>
<comment type="catalytic activity">
    <reaction evidence="7">
        <text>L-threonyl-[protein] + ATP = O-phospho-L-threonyl-[protein] + ADP + H(+)</text>
        <dbReference type="Rhea" id="RHEA:46608"/>
        <dbReference type="Rhea" id="RHEA-COMP:11060"/>
        <dbReference type="Rhea" id="RHEA-COMP:11605"/>
        <dbReference type="ChEBI" id="CHEBI:15378"/>
        <dbReference type="ChEBI" id="CHEBI:30013"/>
        <dbReference type="ChEBI" id="CHEBI:30616"/>
        <dbReference type="ChEBI" id="CHEBI:61977"/>
        <dbReference type="ChEBI" id="CHEBI:456216"/>
        <dbReference type="EC" id="2.7.11.1"/>
    </reaction>
</comment>
<evidence type="ECO:0000256" key="2">
    <source>
        <dbReference type="ARBA" id="ARBA00022527"/>
    </source>
</evidence>
<dbReference type="GO" id="GO:0004674">
    <property type="term" value="F:protein serine/threonine kinase activity"/>
    <property type="evidence" value="ECO:0007669"/>
    <property type="project" value="UniProtKB-KW"/>
</dbReference>
<dbReference type="GO" id="GO:0005524">
    <property type="term" value="F:ATP binding"/>
    <property type="evidence" value="ECO:0007669"/>
    <property type="project" value="UniProtKB-KW"/>
</dbReference>
<evidence type="ECO:0000313" key="11">
    <source>
        <dbReference type="Proteomes" id="UP000736335"/>
    </source>
</evidence>
<dbReference type="Gene3D" id="1.10.510.10">
    <property type="entry name" value="Transferase(Phosphotransferase) domain 1"/>
    <property type="match status" value="1"/>
</dbReference>
<comment type="catalytic activity">
    <reaction evidence="8">
        <text>L-seryl-[protein] + ATP = O-phospho-L-seryl-[protein] + ADP + H(+)</text>
        <dbReference type="Rhea" id="RHEA:17989"/>
        <dbReference type="Rhea" id="RHEA-COMP:9863"/>
        <dbReference type="Rhea" id="RHEA-COMP:11604"/>
        <dbReference type="ChEBI" id="CHEBI:15378"/>
        <dbReference type="ChEBI" id="CHEBI:29999"/>
        <dbReference type="ChEBI" id="CHEBI:30616"/>
        <dbReference type="ChEBI" id="CHEBI:83421"/>
        <dbReference type="ChEBI" id="CHEBI:456216"/>
        <dbReference type="EC" id="2.7.11.1"/>
    </reaction>
</comment>
<dbReference type="PANTHER" id="PTHR47634:SF9">
    <property type="entry name" value="PROTEIN KINASE DOMAIN-CONTAINING PROTEIN-RELATED"/>
    <property type="match status" value="1"/>
</dbReference>
<evidence type="ECO:0000256" key="4">
    <source>
        <dbReference type="ARBA" id="ARBA00022741"/>
    </source>
</evidence>
<keyword evidence="5 10" id="KW-0418">Kinase</keyword>
<dbReference type="EMBL" id="WIUZ02000007">
    <property type="protein sequence ID" value="KAF9785294.1"/>
    <property type="molecule type" value="Genomic_DNA"/>
</dbReference>
<dbReference type="InterPro" id="IPR000719">
    <property type="entry name" value="Prot_kinase_dom"/>
</dbReference>